<evidence type="ECO:0000313" key="2">
    <source>
        <dbReference type="EMBL" id="KAG0592586.1"/>
    </source>
</evidence>
<dbReference type="EMBL" id="CM026421">
    <property type="protein sequence ID" value="KAG0592586.1"/>
    <property type="molecule type" value="Genomic_DNA"/>
</dbReference>
<gene>
    <name evidence="2" type="ORF">KC19_1G264700</name>
</gene>
<organism evidence="2 3">
    <name type="scientific">Ceratodon purpureus</name>
    <name type="common">Fire moss</name>
    <name type="synonym">Dicranum purpureum</name>
    <dbReference type="NCBI Taxonomy" id="3225"/>
    <lineage>
        <taxon>Eukaryota</taxon>
        <taxon>Viridiplantae</taxon>
        <taxon>Streptophyta</taxon>
        <taxon>Embryophyta</taxon>
        <taxon>Bryophyta</taxon>
        <taxon>Bryophytina</taxon>
        <taxon>Bryopsida</taxon>
        <taxon>Dicranidae</taxon>
        <taxon>Pseudoditrichales</taxon>
        <taxon>Ditrichaceae</taxon>
        <taxon>Ceratodon</taxon>
    </lineage>
</organism>
<protein>
    <submittedName>
        <fullName evidence="2">Uncharacterized protein</fullName>
    </submittedName>
</protein>
<dbReference type="AlphaFoldDB" id="A0A8T0JBC1"/>
<evidence type="ECO:0000256" key="1">
    <source>
        <dbReference type="SAM" id="SignalP"/>
    </source>
</evidence>
<comment type="caution">
    <text evidence="2">The sequence shown here is derived from an EMBL/GenBank/DDBJ whole genome shotgun (WGS) entry which is preliminary data.</text>
</comment>
<dbReference type="Proteomes" id="UP000822688">
    <property type="component" value="Chromosome 1"/>
</dbReference>
<name>A0A8T0JBC1_CERPU</name>
<keyword evidence="1" id="KW-0732">Signal</keyword>
<accession>A0A8T0JBC1</accession>
<sequence>MMQPHVPCKLSLVFPVLTCTIDVNYQVCLEREIDHFVVSVYLQTFGISNLS</sequence>
<feature type="signal peptide" evidence="1">
    <location>
        <begin position="1"/>
        <end position="18"/>
    </location>
</feature>
<keyword evidence="3" id="KW-1185">Reference proteome</keyword>
<evidence type="ECO:0000313" key="3">
    <source>
        <dbReference type="Proteomes" id="UP000822688"/>
    </source>
</evidence>
<reference evidence="2" key="1">
    <citation type="submission" date="2020-06" db="EMBL/GenBank/DDBJ databases">
        <title>WGS assembly of Ceratodon purpureus strain R40.</title>
        <authorList>
            <person name="Carey S.B."/>
            <person name="Jenkins J."/>
            <person name="Shu S."/>
            <person name="Lovell J.T."/>
            <person name="Sreedasyam A."/>
            <person name="Maumus F."/>
            <person name="Tiley G.P."/>
            <person name="Fernandez-Pozo N."/>
            <person name="Barry K."/>
            <person name="Chen C."/>
            <person name="Wang M."/>
            <person name="Lipzen A."/>
            <person name="Daum C."/>
            <person name="Saski C.A."/>
            <person name="Payton A.C."/>
            <person name="Mcbreen J.C."/>
            <person name="Conrad R.E."/>
            <person name="Kollar L.M."/>
            <person name="Olsson S."/>
            <person name="Huttunen S."/>
            <person name="Landis J.B."/>
            <person name="Wickett N.J."/>
            <person name="Johnson M.G."/>
            <person name="Rensing S.A."/>
            <person name="Grimwood J."/>
            <person name="Schmutz J."/>
            <person name="Mcdaniel S.F."/>
        </authorList>
    </citation>
    <scope>NUCLEOTIDE SEQUENCE</scope>
    <source>
        <strain evidence="2">R40</strain>
    </source>
</reference>
<proteinExistence type="predicted"/>
<feature type="chain" id="PRO_5035733832" evidence="1">
    <location>
        <begin position="19"/>
        <end position="51"/>
    </location>
</feature>